<reference evidence="2" key="1">
    <citation type="journal article" date="2014" name="Front. Microbiol.">
        <title>High frequency of phylogenetically diverse reductive dehalogenase-homologous genes in deep subseafloor sedimentary metagenomes.</title>
        <authorList>
            <person name="Kawai M."/>
            <person name="Futagami T."/>
            <person name="Toyoda A."/>
            <person name="Takaki Y."/>
            <person name="Nishi S."/>
            <person name="Hori S."/>
            <person name="Arai W."/>
            <person name="Tsubouchi T."/>
            <person name="Morono Y."/>
            <person name="Uchiyama I."/>
            <person name="Ito T."/>
            <person name="Fujiyama A."/>
            <person name="Inagaki F."/>
            <person name="Takami H."/>
        </authorList>
    </citation>
    <scope>NUCLEOTIDE SEQUENCE</scope>
    <source>
        <strain evidence="2">Expedition CK06-06</strain>
    </source>
</reference>
<feature type="transmembrane region" description="Helical" evidence="1">
    <location>
        <begin position="126"/>
        <end position="147"/>
    </location>
</feature>
<feature type="transmembrane region" description="Helical" evidence="1">
    <location>
        <begin position="81"/>
        <end position="106"/>
    </location>
</feature>
<dbReference type="Pfam" id="PF04165">
    <property type="entry name" value="DUF401"/>
    <property type="match status" value="1"/>
</dbReference>
<evidence type="ECO:0000256" key="1">
    <source>
        <dbReference type="SAM" id="Phobius"/>
    </source>
</evidence>
<feature type="transmembrane region" description="Helical" evidence="1">
    <location>
        <begin position="42"/>
        <end position="61"/>
    </location>
</feature>
<accession>X1PNU7</accession>
<evidence type="ECO:0000313" key="2">
    <source>
        <dbReference type="EMBL" id="GAI32554.1"/>
    </source>
</evidence>
<gene>
    <name evidence="2" type="ORF">S06H3_50665</name>
</gene>
<sequence length="251" mass="27451">MILLRLKLHPSIAVFAGSLIVSLLVLPPNLTPELMLQNLLNLQTLRLLAIIACALTISRLMEVKGLLAKLAATMERIGPKLAMHLVPAVIGLVPMPAGALVSATALKDLAKRIGLTPEQATFINYWFRHIWEFSLPVYPAIITASVILSVPLPLVVKTLFPISLLTVAIGIPYSYRILKLKKPQETEQEASGSIARNLIKAAWPVFLLVLLVLLGLDAALAFLLSLSLLILQQRAKWPELEKSLKYGLAPK</sequence>
<dbReference type="PANTHER" id="PTHR39556">
    <property type="entry name" value="PROTEIN, PUTATIVE-RELATED"/>
    <property type="match status" value="1"/>
</dbReference>
<protein>
    <recommendedName>
        <fullName evidence="3">DUF401 family protein</fullName>
    </recommendedName>
</protein>
<feature type="transmembrane region" description="Helical" evidence="1">
    <location>
        <begin position="12"/>
        <end position="30"/>
    </location>
</feature>
<dbReference type="EMBL" id="BARV01032100">
    <property type="protein sequence ID" value="GAI32554.1"/>
    <property type="molecule type" value="Genomic_DNA"/>
</dbReference>
<dbReference type="InterPro" id="IPR007294">
    <property type="entry name" value="DUF401"/>
</dbReference>
<name>X1PNU7_9ZZZZ</name>
<organism evidence="2">
    <name type="scientific">marine sediment metagenome</name>
    <dbReference type="NCBI Taxonomy" id="412755"/>
    <lineage>
        <taxon>unclassified sequences</taxon>
        <taxon>metagenomes</taxon>
        <taxon>ecological metagenomes</taxon>
    </lineage>
</organism>
<feature type="transmembrane region" description="Helical" evidence="1">
    <location>
        <begin position="205"/>
        <end position="231"/>
    </location>
</feature>
<comment type="caution">
    <text evidence="2">The sequence shown here is derived from an EMBL/GenBank/DDBJ whole genome shotgun (WGS) entry which is preliminary data.</text>
</comment>
<proteinExistence type="predicted"/>
<keyword evidence="1" id="KW-0812">Transmembrane</keyword>
<keyword evidence="1" id="KW-0472">Membrane</keyword>
<feature type="transmembrane region" description="Helical" evidence="1">
    <location>
        <begin position="154"/>
        <end position="175"/>
    </location>
</feature>
<feature type="non-terminal residue" evidence="2">
    <location>
        <position position="251"/>
    </location>
</feature>
<evidence type="ECO:0008006" key="3">
    <source>
        <dbReference type="Google" id="ProtNLM"/>
    </source>
</evidence>
<dbReference type="AlphaFoldDB" id="X1PNU7"/>
<dbReference type="PANTHER" id="PTHR39556:SF1">
    <property type="entry name" value="PROTEIN, PUTATIVE-RELATED"/>
    <property type="match status" value="1"/>
</dbReference>
<keyword evidence="1" id="KW-1133">Transmembrane helix</keyword>